<dbReference type="GeneID" id="37268943"/>
<proteinExistence type="inferred from homology"/>
<dbReference type="Gene3D" id="4.10.1000.10">
    <property type="entry name" value="Zinc finger, CCCH-type"/>
    <property type="match status" value="2"/>
</dbReference>
<keyword evidence="4 10" id="KW-0479">Metal-binding</keyword>
<keyword evidence="3 11" id="KW-0507">mRNA processing</keyword>
<dbReference type="Gene3D" id="4.10.60.10">
    <property type="entry name" value="Zinc finger, CCHC-type"/>
    <property type="match status" value="1"/>
</dbReference>
<dbReference type="PANTHER" id="PTHR23102:SF24">
    <property type="entry name" value="CLEAVAGE AND POLYADENYLATION SPECIFICITY FACTOR SUBUNIT 4"/>
    <property type="match status" value="1"/>
</dbReference>
<feature type="domain" description="C3H1-type" evidence="13">
    <location>
        <begin position="140"/>
        <end position="167"/>
    </location>
</feature>
<reference evidence="15 16" key="1">
    <citation type="journal article" date="2018" name="Mol. Biol. Evol.">
        <title>Broad Genomic Sampling Reveals a Smut Pathogenic Ancestry of the Fungal Clade Ustilaginomycotina.</title>
        <authorList>
            <person name="Kijpornyongpan T."/>
            <person name="Mondo S.J."/>
            <person name="Barry K."/>
            <person name="Sandor L."/>
            <person name="Lee J."/>
            <person name="Lipzen A."/>
            <person name="Pangilinan J."/>
            <person name="LaButti K."/>
            <person name="Hainaut M."/>
            <person name="Henrissat B."/>
            <person name="Grigoriev I.V."/>
            <person name="Spatafora J.W."/>
            <person name="Aime M.C."/>
        </authorList>
    </citation>
    <scope>NUCLEOTIDE SEQUENCE [LARGE SCALE GENOMIC DNA]</scope>
    <source>
        <strain evidence="15 16">MCA 4186</strain>
    </source>
</reference>
<evidence type="ECO:0000313" key="16">
    <source>
        <dbReference type="Proteomes" id="UP000245946"/>
    </source>
</evidence>
<dbReference type="FunFam" id="4.10.1000.10:FF:000012">
    <property type="entry name" value="cleavage and polyadenylation specificity factor subunit 4"/>
    <property type="match status" value="1"/>
</dbReference>
<dbReference type="SMART" id="SM00356">
    <property type="entry name" value="ZnF_C3H1"/>
    <property type="match status" value="5"/>
</dbReference>
<evidence type="ECO:0000256" key="10">
    <source>
        <dbReference type="PROSITE-ProRule" id="PRU00723"/>
    </source>
</evidence>
<protein>
    <recommendedName>
        <fullName evidence="11">mRNA 3'-end-processing protein</fullName>
    </recommendedName>
</protein>
<evidence type="ECO:0000259" key="14">
    <source>
        <dbReference type="PROSITE" id="PS50158"/>
    </source>
</evidence>
<feature type="zinc finger region" description="C3H1-type" evidence="10">
    <location>
        <begin position="39"/>
        <end position="71"/>
    </location>
</feature>
<dbReference type="PANTHER" id="PTHR23102">
    <property type="entry name" value="CLEAVAGE AND POLYADENYLATION SPECIFICITY FACTOR SUBUNIT 4-RELATED"/>
    <property type="match status" value="1"/>
</dbReference>
<feature type="domain" description="C3H1-type" evidence="13">
    <location>
        <begin position="83"/>
        <end position="110"/>
    </location>
</feature>
<feature type="compositionally biased region" description="Low complexity" evidence="12">
    <location>
        <begin position="193"/>
        <end position="203"/>
    </location>
</feature>
<evidence type="ECO:0000256" key="3">
    <source>
        <dbReference type="ARBA" id="ARBA00022664"/>
    </source>
</evidence>
<feature type="compositionally biased region" description="Gly residues" evidence="12">
    <location>
        <begin position="227"/>
        <end position="258"/>
    </location>
</feature>
<evidence type="ECO:0000256" key="2">
    <source>
        <dbReference type="ARBA" id="ARBA00008907"/>
    </source>
</evidence>
<evidence type="ECO:0000256" key="12">
    <source>
        <dbReference type="SAM" id="MobiDB-lite"/>
    </source>
</evidence>
<evidence type="ECO:0000259" key="13">
    <source>
        <dbReference type="PROSITE" id="PS50103"/>
    </source>
</evidence>
<dbReference type="GO" id="GO:0031124">
    <property type="term" value="P:mRNA 3'-end processing"/>
    <property type="evidence" value="ECO:0007669"/>
    <property type="project" value="UniProtKB-UniRule"/>
</dbReference>
<evidence type="ECO:0000313" key="15">
    <source>
        <dbReference type="EMBL" id="PWO00706.1"/>
    </source>
</evidence>
<dbReference type="InterPro" id="IPR036875">
    <property type="entry name" value="Znf_CCHC_sf"/>
</dbReference>
<evidence type="ECO:0000256" key="9">
    <source>
        <dbReference type="ARBA" id="ARBA00023242"/>
    </source>
</evidence>
<feature type="zinc finger region" description="C3H1-type" evidence="10">
    <location>
        <begin position="111"/>
        <end position="139"/>
    </location>
</feature>
<evidence type="ECO:0000256" key="8">
    <source>
        <dbReference type="ARBA" id="ARBA00022884"/>
    </source>
</evidence>
<name>A0A316ZK13_9BASI</name>
<keyword evidence="6 10" id="KW-0863">Zinc-finger</keyword>
<evidence type="ECO:0000256" key="11">
    <source>
        <dbReference type="RuleBase" id="RU369008"/>
    </source>
</evidence>
<dbReference type="InterPro" id="IPR045348">
    <property type="entry name" value="CPSF4/Yth1"/>
</dbReference>
<dbReference type="SMART" id="SM00343">
    <property type="entry name" value="ZnF_C2HC"/>
    <property type="match status" value="1"/>
</dbReference>
<keyword evidence="16" id="KW-1185">Reference proteome</keyword>
<dbReference type="GO" id="GO:0003723">
    <property type="term" value="F:RNA binding"/>
    <property type="evidence" value="ECO:0007669"/>
    <property type="project" value="UniProtKB-UniRule"/>
</dbReference>
<dbReference type="InterPro" id="IPR036855">
    <property type="entry name" value="Znf_CCCH_sf"/>
</dbReference>
<dbReference type="EMBL" id="KZ819284">
    <property type="protein sequence ID" value="PWO00706.1"/>
    <property type="molecule type" value="Genomic_DNA"/>
</dbReference>
<dbReference type="InterPro" id="IPR001878">
    <property type="entry name" value="Znf_CCHC"/>
</dbReference>
<accession>A0A316ZK13</accession>
<comment type="subcellular location">
    <subcellularLocation>
        <location evidence="1 11">Nucleus</location>
    </subcellularLocation>
</comment>
<gene>
    <name evidence="15" type="ORF">FA09DRAFT_327434</name>
</gene>
<dbReference type="STRING" id="58919.A0A316ZK13"/>
<dbReference type="Pfam" id="PF00098">
    <property type="entry name" value="zf-CCHC"/>
    <property type="match status" value="1"/>
</dbReference>
<keyword evidence="8 11" id="KW-0694">RNA-binding</keyword>
<feature type="region of interest" description="Disordered" evidence="12">
    <location>
        <begin position="285"/>
        <end position="336"/>
    </location>
</feature>
<comment type="similarity">
    <text evidence="2 11">Belongs to the CPSF4/YTH1 family.</text>
</comment>
<feature type="domain" description="CCHC-type" evidence="14">
    <location>
        <begin position="271"/>
        <end position="286"/>
    </location>
</feature>
<dbReference type="Proteomes" id="UP000245946">
    <property type="component" value="Unassembled WGS sequence"/>
</dbReference>
<dbReference type="InterPro" id="IPR000571">
    <property type="entry name" value="Znf_CCCH"/>
</dbReference>
<evidence type="ECO:0000256" key="4">
    <source>
        <dbReference type="ARBA" id="ARBA00022723"/>
    </source>
</evidence>
<feature type="zinc finger region" description="C3H1-type" evidence="10">
    <location>
        <begin position="83"/>
        <end position="110"/>
    </location>
</feature>
<evidence type="ECO:0000256" key="7">
    <source>
        <dbReference type="ARBA" id="ARBA00022833"/>
    </source>
</evidence>
<feature type="domain" description="C3H1-type" evidence="13">
    <location>
        <begin position="111"/>
        <end position="139"/>
    </location>
</feature>
<feature type="domain" description="C3H1-type" evidence="13">
    <location>
        <begin position="39"/>
        <end position="71"/>
    </location>
</feature>
<comment type="function">
    <text evidence="11">Component of the cleavage factor I (CF I) involved in pre-mRNA 3'-end processing.</text>
</comment>
<dbReference type="PROSITE" id="PS50103">
    <property type="entry name" value="ZF_C3H1"/>
    <property type="match status" value="4"/>
</dbReference>
<keyword evidence="7 10" id="KW-0862">Zinc</keyword>
<evidence type="ECO:0000256" key="6">
    <source>
        <dbReference type="ARBA" id="ARBA00022771"/>
    </source>
</evidence>
<feature type="region of interest" description="Disordered" evidence="12">
    <location>
        <begin position="189"/>
        <end position="265"/>
    </location>
</feature>
<feature type="compositionally biased region" description="Gly residues" evidence="12">
    <location>
        <begin position="301"/>
        <end position="336"/>
    </location>
</feature>
<dbReference type="GO" id="GO:0005634">
    <property type="term" value="C:nucleus"/>
    <property type="evidence" value="ECO:0007669"/>
    <property type="project" value="UniProtKB-SubCell"/>
</dbReference>
<dbReference type="SUPFAM" id="SSF57756">
    <property type="entry name" value="Retrovirus zinc finger-like domains"/>
    <property type="match status" value="1"/>
</dbReference>
<dbReference type="OrthoDB" id="1914176at2759"/>
<dbReference type="RefSeq" id="XP_025600984.1">
    <property type="nucleotide sequence ID" value="XM_025741399.1"/>
</dbReference>
<keyword evidence="9 11" id="KW-0539">Nucleus</keyword>
<keyword evidence="5 11" id="KW-0677">Repeat</keyword>
<dbReference type="GO" id="GO:0008270">
    <property type="term" value="F:zinc ion binding"/>
    <property type="evidence" value="ECO:0007669"/>
    <property type="project" value="UniProtKB-KW"/>
</dbReference>
<organism evidence="15 16">
    <name type="scientific">Tilletiopsis washingtonensis</name>
    <dbReference type="NCBI Taxonomy" id="58919"/>
    <lineage>
        <taxon>Eukaryota</taxon>
        <taxon>Fungi</taxon>
        <taxon>Dikarya</taxon>
        <taxon>Basidiomycota</taxon>
        <taxon>Ustilaginomycotina</taxon>
        <taxon>Exobasidiomycetes</taxon>
        <taxon>Entylomatales</taxon>
        <taxon>Entylomatales incertae sedis</taxon>
        <taxon>Tilletiopsis</taxon>
    </lineage>
</organism>
<dbReference type="PROSITE" id="PS50158">
    <property type="entry name" value="ZF_CCHC"/>
    <property type="match status" value="1"/>
</dbReference>
<dbReference type="SUPFAM" id="SSF90229">
    <property type="entry name" value="CCCH zinc finger"/>
    <property type="match status" value="1"/>
</dbReference>
<feature type="zinc finger region" description="C3H1-type" evidence="10">
    <location>
        <begin position="140"/>
        <end position="167"/>
    </location>
</feature>
<dbReference type="AlphaFoldDB" id="A0A316ZK13"/>
<evidence type="ECO:0000256" key="1">
    <source>
        <dbReference type="ARBA" id="ARBA00004123"/>
    </source>
</evidence>
<sequence>MNTPSSSLLLSQTLHTRYPHNTFAFEASLSAAPHNLKLSLDAQLCPAYLASLQGGPPCPLGAGCPLRHIPPSSQNFRPPARDPHRRTVCKHWLRGLCKKVDACDYLHEYDMRRMPECRFFATFGFCNQAEECLYLHVEPASKRRKCERYERGFCPKGPTCEKKHVRRPACPLYIAGFCPSGKECLLGHPKTNPPSAASRASSPIQTHRPMTLEEAFGQPHGERRYATGGGGGGFGGDRDGGGGGRGGRGGGRGGYGGDRGGDRGERKEPMCFKCGEMGHFANQCPNPARPGNRNPERGPVVGPGGGGGAGGGGMGGAGGPQRGGMGGGGGGRGMPY</sequence>
<evidence type="ECO:0000256" key="5">
    <source>
        <dbReference type="ARBA" id="ARBA00022737"/>
    </source>
</evidence>